<dbReference type="AlphaFoldDB" id="A0A2N9YFK9"/>
<proteinExistence type="predicted"/>
<organism evidence="1 2">
    <name type="scientific">Beggiatoa leptomitoformis</name>
    <dbReference type="NCBI Taxonomy" id="288004"/>
    <lineage>
        <taxon>Bacteria</taxon>
        <taxon>Pseudomonadati</taxon>
        <taxon>Pseudomonadota</taxon>
        <taxon>Gammaproteobacteria</taxon>
        <taxon>Thiotrichales</taxon>
        <taxon>Thiotrichaceae</taxon>
        <taxon>Beggiatoa</taxon>
    </lineage>
</organism>
<dbReference type="RefSeq" id="WP_062153410.1">
    <property type="nucleotide sequence ID" value="NZ_CP012373.2"/>
</dbReference>
<dbReference type="EMBL" id="CP018889">
    <property type="protein sequence ID" value="AUI69253.1"/>
    <property type="molecule type" value="Genomic_DNA"/>
</dbReference>
<protein>
    <submittedName>
        <fullName evidence="1">Uncharacterized protein</fullName>
    </submittedName>
</protein>
<dbReference type="Proteomes" id="UP000234271">
    <property type="component" value="Chromosome"/>
</dbReference>
<evidence type="ECO:0000313" key="2">
    <source>
        <dbReference type="Proteomes" id="UP000234271"/>
    </source>
</evidence>
<sequence length="128" mass="14999">MHKKSEEGRKWVNPDTGEEYDISHLKGFQTSFEVKLDNEIKNIDVRVEFSYHCYTKKQEDGGKEPVFRIETRKDGTKEERVFCPKRWEFSKSLPDIIRGLNYKGCLQGNSHEIIYRQEQSSNQGGHDG</sequence>
<dbReference type="KEGG" id="blep:AL038_12790"/>
<gene>
    <name evidence="1" type="ORF">BLE401_11480</name>
</gene>
<evidence type="ECO:0000313" key="1">
    <source>
        <dbReference type="EMBL" id="AUI69253.1"/>
    </source>
</evidence>
<accession>A0A2N9YFK9</accession>
<dbReference type="OrthoDB" id="514079at2"/>
<keyword evidence="2" id="KW-1185">Reference proteome</keyword>
<name>A0A2N9YFK9_9GAMM</name>
<reference evidence="2" key="1">
    <citation type="submission" date="2016-12" db="EMBL/GenBank/DDBJ databases">
        <title>Complete Genome Sequence of Beggiatoa leptomitiformis D-401.</title>
        <authorList>
            <person name="Fomenkov A."/>
            <person name="Vincze T."/>
            <person name="Grabovich M."/>
            <person name="Anton B.P."/>
            <person name="Dubinina G."/>
            <person name="Orlova M."/>
            <person name="Belousova E."/>
            <person name="Roberts R.J."/>
        </authorList>
    </citation>
    <scope>NUCLEOTIDE SEQUENCE [LARGE SCALE GENOMIC DNA]</scope>
    <source>
        <strain evidence="2">D-401</strain>
    </source>
</reference>